<dbReference type="EMBL" id="CP130613">
    <property type="protein sequence ID" value="WKW15251.1"/>
    <property type="molecule type" value="Genomic_DNA"/>
</dbReference>
<dbReference type="Proteomes" id="UP001229955">
    <property type="component" value="Chromosome"/>
</dbReference>
<protein>
    <recommendedName>
        <fullName evidence="9">Multidrug-efflux transporter</fullName>
    </recommendedName>
</protein>
<feature type="transmembrane region" description="Helical" evidence="10">
    <location>
        <begin position="279"/>
        <end position="305"/>
    </location>
</feature>
<feature type="transmembrane region" description="Helical" evidence="10">
    <location>
        <begin position="317"/>
        <end position="338"/>
    </location>
</feature>
<keyword evidence="3" id="KW-0050">Antiport</keyword>
<dbReference type="GO" id="GO:0006811">
    <property type="term" value="P:monoatomic ion transport"/>
    <property type="evidence" value="ECO:0007669"/>
    <property type="project" value="UniProtKB-KW"/>
</dbReference>
<feature type="transmembrane region" description="Helical" evidence="10">
    <location>
        <begin position="97"/>
        <end position="118"/>
    </location>
</feature>
<dbReference type="AlphaFoldDB" id="A0AA49Q537"/>
<feature type="transmembrane region" description="Helical" evidence="10">
    <location>
        <begin position="416"/>
        <end position="435"/>
    </location>
</feature>
<proteinExistence type="predicted"/>
<dbReference type="CDD" id="cd13131">
    <property type="entry name" value="MATE_NorM_like"/>
    <property type="match status" value="1"/>
</dbReference>
<dbReference type="GO" id="GO:0015297">
    <property type="term" value="F:antiporter activity"/>
    <property type="evidence" value="ECO:0007669"/>
    <property type="project" value="UniProtKB-KW"/>
</dbReference>
<feature type="transmembrane region" description="Helical" evidence="10">
    <location>
        <begin position="245"/>
        <end position="267"/>
    </location>
</feature>
<sequence length="453" mass="47649">MKLAALRPTKSELVEMAKLALPIVLVNVGMQGQGLVDAIMLGRVSSVDLAAGGLGNFYFFGVAIIGIGILMALDPVIAQGVGAKDEAQIARGVQRGVLMTVIVAVAVSLLFLLARPVLSLLRQPPEVVPLAAAYVLWSIPGMLPFFAFNMLRQTLQAFHRVGPVVWGVVVGNVVNAFLNWVLIYGNLGFEARGVVGSSIATSISRWVMALVVLVGAWPTLRPYLTRWYPESTLPAPLLRMFRLGLPVGLQFLAEAGAFGLTTVMTGWMGTTVLAGHEIALSLASMTFMVPMGVAAAAAVMVGHAIGRGDVAASRRDAVAALVVGVGFMALCAIAFALVPESLAGLYSRDAATFALAATLIPVAAVFQVFDGTQVISASILRGAGDTRVPAILHGLSFWAVGIPLGALIAFRFDQGAIGLWWGLTAGLAAAAVLQLRRVRVKLGREVERLVLEH</sequence>
<evidence type="ECO:0000256" key="5">
    <source>
        <dbReference type="ARBA" id="ARBA00022692"/>
    </source>
</evidence>
<evidence type="ECO:0000256" key="1">
    <source>
        <dbReference type="ARBA" id="ARBA00004651"/>
    </source>
</evidence>
<accession>A0AA49Q7Y2</accession>
<accession>A0AA49Q537</accession>
<keyword evidence="7" id="KW-0406">Ion transport</keyword>
<keyword evidence="4" id="KW-1003">Cell membrane</keyword>
<dbReference type="NCBIfam" id="TIGR00797">
    <property type="entry name" value="matE"/>
    <property type="match status" value="1"/>
</dbReference>
<evidence type="ECO:0000313" key="13">
    <source>
        <dbReference type="Proteomes" id="UP001229955"/>
    </source>
</evidence>
<feature type="transmembrane region" description="Helical" evidence="10">
    <location>
        <begin position="163"/>
        <end position="183"/>
    </location>
</feature>
<dbReference type="RefSeq" id="WP_367885221.1">
    <property type="nucleotide sequence ID" value="NZ_CP130612.1"/>
</dbReference>
<dbReference type="GO" id="GO:0042910">
    <property type="term" value="F:xenobiotic transmembrane transporter activity"/>
    <property type="evidence" value="ECO:0007669"/>
    <property type="project" value="InterPro"/>
</dbReference>
<evidence type="ECO:0000313" key="11">
    <source>
        <dbReference type="EMBL" id="WKW12344.1"/>
    </source>
</evidence>
<feature type="transmembrane region" description="Helical" evidence="10">
    <location>
        <begin position="130"/>
        <end position="151"/>
    </location>
</feature>
<evidence type="ECO:0000256" key="7">
    <source>
        <dbReference type="ARBA" id="ARBA00023065"/>
    </source>
</evidence>
<dbReference type="InterPro" id="IPR048279">
    <property type="entry name" value="MdtK-like"/>
</dbReference>
<keyword evidence="5 10" id="KW-0812">Transmembrane</keyword>
<evidence type="ECO:0000256" key="4">
    <source>
        <dbReference type="ARBA" id="ARBA00022475"/>
    </source>
</evidence>
<dbReference type="PANTHER" id="PTHR43298">
    <property type="entry name" value="MULTIDRUG RESISTANCE PROTEIN NORM-RELATED"/>
    <property type="match status" value="1"/>
</dbReference>
<evidence type="ECO:0000256" key="9">
    <source>
        <dbReference type="ARBA" id="ARBA00031636"/>
    </source>
</evidence>
<evidence type="ECO:0000256" key="8">
    <source>
        <dbReference type="ARBA" id="ARBA00023136"/>
    </source>
</evidence>
<feature type="transmembrane region" description="Helical" evidence="10">
    <location>
        <begin position="390"/>
        <end position="410"/>
    </location>
</feature>
<feature type="transmembrane region" description="Helical" evidence="10">
    <location>
        <begin position="57"/>
        <end position="77"/>
    </location>
</feature>
<feature type="transmembrane region" description="Helical" evidence="10">
    <location>
        <begin position="350"/>
        <end position="369"/>
    </location>
</feature>
<dbReference type="InterPro" id="IPR002528">
    <property type="entry name" value="MATE_fam"/>
</dbReference>
<name>A0AA49Q537_9BACT</name>
<dbReference type="PANTHER" id="PTHR43298:SF2">
    <property type="entry name" value="FMN_FAD EXPORTER YEEO-RELATED"/>
    <property type="match status" value="1"/>
</dbReference>
<evidence type="ECO:0000256" key="10">
    <source>
        <dbReference type="SAM" id="Phobius"/>
    </source>
</evidence>
<dbReference type="EMBL" id="CP130612">
    <property type="protein sequence ID" value="WKW12344.1"/>
    <property type="molecule type" value="Genomic_DNA"/>
</dbReference>
<keyword evidence="2" id="KW-0813">Transport</keyword>
<keyword evidence="8 10" id="KW-0472">Membrane</keyword>
<dbReference type="Pfam" id="PF01554">
    <property type="entry name" value="MatE"/>
    <property type="match status" value="2"/>
</dbReference>
<evidence type="ECO:0000256" key="3">
    <source>
        <dbReference type="ARBA" id="ARBA00022449"/>
    </source>
</evidence>
<evidence type="ECO:0000313" key="12">
    <source>
        <dbReference type="EMBL" id="WKW15251.1"/>
    </source>
</evidence>
<dbReference type="GO" id="GO:0005886">
    <property type="term" value="C:plasma membrane"/>
    <property type="evidence" value="ECO:0007669"/>
    <property type="project" value="UniProtKB-SubCell"/>
</dbReference>
<evidence type="ECO:0000256" key="2">
    <source>
        <dbReference type="ARBA" id="ARBA00022448"/>
    </source>
</evidence>
<feature type="transmembrane region" description="Helical" evidence="10">
    <location>
        <begin position="203"/>
        <end position="224"/>
    </location>
</feature>
<comment type="subcellular location">
    <subcellularLocation>
        <location evidence="1">Cell membrane</location>
        <topology evidence="1">Multi-pass membrane protein</topology>
    </subcellularLocation>
</comment>
<organism evidence="11">
    <name type="scientific">Pseudogemmatithrix spongiicola</name>
    <dbReference type="NCBI Taxonomy" id="3062599"/>
    <lineage>
        <taxon>Bacteria</taxon>
        <taxon>Pseudomonadati</taxon>
        <taxon>Gemmatimonadota</taxon>
        <taxon>Gemmatimonadia</taxon>
        <taxon>Gemmatimonadales</taxon>
        <taxon>Gemmatimonadaceae</taxon>
        <taxon>Pseudogemmatithrix</taxon>
    </lineage>
</organism>
<keyword evidence="13" id="KW-1185">Reference proteome</keyword>
<dbReference type="KEGG" id="pspc:Strain318_001628"/>
<evidence type="ECO:0000256" key="6">
    <source>
        <dbReference type="ARBA" id="ARBA00022989"/>
    </source>
</evidence>
<keyword evidence="6 10" id="KW-1133">Transmembrane helix</keyword>
<reference evidence="11" key="1">
    <citation type="submission" date="2023-07" db="EMBL/GenBank/DDBJ databases">
        <authorList>
            <person name="Haufschild T."/>
            <person name="Kallscheuer N."/>
            <person name="Hammer J."/>
            <person name="Kohn T."/>
            <person name="Kabuu M."/>
            <person name="Jogler M."/>
            <person name="Wohfarth N."/>
            <person name="Heuer A."/>
            <person name="Rohde M."/>
            <person name="van Teeseling M.C.F."/>
            <person name="Jogler C."/>
        </authorList>
    </citation>
    <scope>NUCLEOTIDE SEQUENCE</scope>
    <source>
        <strain evidence="11">Strain 138</strain>
        <strain evidence="12">Strain 318</strain>
    </source>
</reference>
<dbReference type="InterPro" id="IPR050222">
    <property type="entry name" value="MATE_MdtK"/>
</dbReference>
<dbReference type="PIRSF" id="PIRSF006603">
    <property type="entry name" value="DinF"/>
    <property type="match status" value="1"/>
</dbReference>
<gene>
    <name evidence="11" type="ORF">Strain138_001629</name>
    <name evidence="12" type="ORF">Strain318_001628</name>
</gene>